<dbReference type="EMBL" id="GECZ01028446">
    <property type="protein sequence ID" value="JAS41323.1"/>
    <property type="molecule type" value="Transcribed_RNA"/>
</dbReference>
<dbReference type="GO" id="GO:0005769">
    <property type="term" value="C:early endosome"/>
    <property type="evidence" value="ECO:0007669"/>
    <property type="project" value="TreeGrafter"/>
</dbReference>
<accession>A0A1B6EUB4</accession>
<evidence type="ECO:0000259" key="1">
    <source>
        <dbReference type="PROSITE" id="PS51207"/>
    </source>
</evidence>
<dbReference type="Pfam" id="PF02194">
    <property type="entry name" value="PXA"/>
    <property type="match status" value="1"/>
</dbReference>
<dbReference type="InterPro" id="IPR003114">
    <property type="entry name" value="Phox_assoc"/>
</dbReference>
<dbReference type="AlphaFoldDB" id="A0A1B6EUB4"/>
<dbReference type="PANTHER" id="PTHR22775:SF3">
    <property type="entry name" value="SORTING NEXIN-13"/>
    <property type="match status" value="1"/>
</dbReference>
<sequence>GGVDLESLFFDLELTMEESHLCRDHVCLDADNEKSFLRELTQVLLYLLTSEEDFHCSTLLCLVRELCVNSVLVPLLDLASDPDYINQIIIWLCKDIPVTSEVFLTTLRVTDNPVELTATKELLYKEMASLRSRDSGGEDDAWVKQQLSSLVYVQRVIESRLARYRAATLRLHNNFQLVFIIFSFSAI</sequence>
<evidence type="ECO:0000313" key="2">
    <source>
        <dbReference type="EMBL" id="JAS41323.1"/>
    </source>
</evidence>
<proteinExistence type="predicted"/>
<name>A0A1B6EUB4_9HEMI</name>
<feature type="non-terminal residue" evidence="2">
    <location>
        <position position="1"/>
    </location>
</feature>
<dbReference type="PANTHER" id="PTHR22775">
    <property type="entry name" value="SORTING NEXIN"/>
    <property type="match status" value="1"/>
</dbReference>
<dbReference type="GO" id="GO:0035091">
    <property type="term" value="F:phosphatidylinositol binding"/>
    <property type="evidence" value="ECO:0007669"/>
    <property type="project" value="TreeGrafter"/>
</dbReference>
<protein>
    <recommendedName>
        <fullName evidence="1">PXA domain-containing protein</fullName>
    </recommendedName>
</protein>
<feature type="non-terminal residue" evidence="2">
    <location>
        <position position="187"/>
    </location>
</feature>
<gene>
    <name evidence="2" type="ORF">g.10900</name>
</gene>
<feature type="domain" description="PXA" evidence="1">
    <location>
        <begin position="1"/>
        <end position="97"/>
    </location>
</feature>
<dbReference type="PROSITE" id="PS51207">
    <property type="entry name" value="PXA"/>
    <property type="match status" value="1"/>
</dbReference>
<organism evidence="2">
    <name type="scientific">Cuerna arida</name>
    <dbReference type="NCBI Taxonomy" id="1464854"/>
    <lineage>
        <taxon>Eukaryota</taxon>
        <taxon>Metazoa</taxon>
        <taxon>Ecdysozoa</taxon>
        <taxon>Arthropoda</taxon>
        <taxon>Hexapoda</taxon>
        <taxon>Insecta</taxon>
        <taxon>Pterygota</taxon>
        <taxon>Neoptera</taxon>
        <taxon>Paraneoptera</taxon>
        <taxon>Hemiptera</taxon>
        <taxon>Auchenorrhyncha</taxon>
        <taxon>Membracoidea</taxon>
        <taxon>Cicadellidae</taxon>
        <taxon>Cicadellinae</taxon>
        <taxon>Proconiini</taxon>
        <taxon>Cuerna</taxon>
    </lineage>
</organism>
<reference evidence="2" key="1">
    <citation type="submission" date="2015-11" db="EMBL/GenBank/DDBJ databases">
        <title>De novo transcriptome assembly of four potential Pierce s Disease insect vectors from Arizona vineyards.</title>
        <authorList>
            <person name="Tassone E.E."/>
        </authorList>
    </citation>
    <scope>NUCLEOTIDE SEQUENCE</scope>
</reference>